<dbReference type="AlphaFoldDB" id="X1K014"/>
<sequence>MSGDLKYLPKDFKLPSRLSIAPGYVHLARFIRSNRILDIFGEKFSMPVELEYEYVWVTIDTGKESLFIYHDSQLIDKMDYPLPKTYIELSKIDL</sequence>
<reference evidence="1" key="1">
    <citation type="journal article" date="2014" name="Front. Microbiol.">
        <title>High frequency of phylogenetically diverse reductive dehalogenase-homologous genes in deep subseafloor sedimentary metagenomes.</title>
        <authorList>
            <person name="Kawai M."/>
            <person name="Futagami T."/>
            <person name="Toyoda A."/>
            <person name="Takaki Y."/>
            <person name="Nishi S."/>
            <person name="Hori S."/>
            <person name="Arai W."/>
            <person name="Tsubouchi T."/>
            <person name="Morono Y."/>
            <person name="Uchiyama I."/>
            <person name="Ito T."/>
            <person name="Fujiyama A."/>
            <person name="Inagaki F."/>
            <person name="Takami H."/>
        </authorList>
    </citation>
    <scope>NUCLEOTIDE SEQUENCE</scope>
    <source>
        <strain evidence="1">Expedition CK06-06</strain>
    </source>
</reference>
<name>X1K014_9ZZZZ</name>
<protein>
    <submittedName>
        <fullName evidence="1">Uncharacterized protein</fullName>
    </submittedName>
</protein>
<comment type="caution">
    <text evidence="1">The sequence shown here is derived from an EMBL/GenBank/DDBJ whole genome shotgun (WGS) entry which is preliminary data.</text>
</comment>
<proteinExistence type="predicted"/>
<gene>
    <name evidence="1" type="ORF">S06H3_04894</name>
</gene>
<accession>X1K014</accession>
<dbReference type="EMBL" id="BARV01001757">
    <property type="protein sequence ID" value="GAH99832.1"/>
    <property type="molecule type" value="Genomic_DNA"/>
</dbReference>
<organism evidence="1">
    <name type="scientific">marine sediment metagenome</name>
    <dbReference type="NCBI Taxonomy" id="412755"/>
    <lineage>
        <taxon>unclassified sequences</taxon>
        <taxon>metagenomes</taxon>
        <taxon>ecological metagenomes</taxon>
    </lineage>
</organism>
<evidence type="ECO:0000313" key="1">
    <source>
        <dbReference type="EMBL" id="GAH99832.1"/>
    </source>
</evidence>